<gene>
    <name evidence="2" type="ORF">F2Q70_00008902</name>
</gene>
<feature type="compositionally biased region" description="Basic and acidic residues" evidence="1">
    <location>
        <begin position="186"/>
        <end position="201"/>
    </location>
</feature>
<proteinExistence type="predicted"/>
<feature type="region of interest" description="Disordered" evidence="1">
    <location>
        <begin position="155"/>
        <end position="210"/>
    </location>
</feature>
<protein>
    <submittedName>
        <fullName evidence="2">Uncharacterized protein</fullName>
    </submittedName>
</protein>
<comment type="caution">
    <text evidence="2">The sequence shown here is derived from an EMBL/GenBank/DDBJ whole genome shotgun (WGS) entry which is preliminary data.</text>
</comment>
<dbReference type="EMBL" id="QGKY02000089">
    <property type="protein sequence ID" value="KAF2611384.1"/>
    <property type="molecule type" value="Genomic_DNA"/>
</dbReference>
<dbReference type="AlphaFoldDB" id="A0A8S9LUH1"/>
<organism evidence="2">
    <name type="scientific">Brassica cretica</name>
    <name type="common">Mustard</name>
    <dbReference type="NCBI Taxonomy" id="69181"/>
    <lineage>
        <taxon>Eukaryota</taxon>
        <taxon>Viridiplantae</taxon>
        <taxon>Streptophyta</taxon>
        <taxon>Embryophyta</taxon>
        <taxon>Tracheophyta</taxon>
        <taxon>Spermatophyta</taxon>
        <taxon>Magnoliopsida</taxon>
        <taxon>eudicotyledons</taxon>
        <taxon>Gunneridae</taxon>
        <taxon>Pentapetalae</taxon>
        <taxon>rosids</taxon>
        <taxon>malvids</taxon>
        <taxon>Brassicales</taxon>
        <taxon>Brassicaceae</taxon>
        <taxon>Brassiceae</taxon>
        <taxon>Brassica</taxon>
    </lineage>
</organism>
<name>A0A8S9LUH1_BRACR</name>
<sequence length="210" mass="23615">MNAISSCYDHASSLGKDRGIADLFRHYFSDESSISQDCSTWKTNKYINVSQFPGGSSSEMKIGSVAYCIVFQRVVTANTLSSFTPTDNGVSYGHPESTDPRHRKTNSDKPRRKDHAGSTTRSHELEESSRSGAGKATRVIPIFPYPRCQRFCSRSHTGEATRDHSPARTKKEYRRRFNAGRMTRVGADRLNPHHEEKEPIESRGIAYPRA</sequence>
<evidence type="ECO:0000256" key="1">
    <source>
        <dbReference type="SAM" id="MobiDB-lite"/>
    </source>
</evidence>
<feature type="compositionally biased region" description="Basic and acidic residues" evidence="1">
    <location>
        <begin position="96"/>
        <end position="111"/>
    </location>
</feature>
<reference evidence="2" key="1">
    <citation type="submission" date="2019-12" db="EMBL/GenBank/DDBJ databases">
        <title>Genome sequencing and annotation of Brassica cretica.</title>
        <authorList>
            <person name="Studholme D.J."/>
            <person name="Sarris P.F."/>
        </authorList>
    </citation>
    <scope>NUCLEOTIDE SEQUENCE</scope>
    <source>
        <strain evidence="2">PFS-102/07</strain>
        <tissue evidence="2">Leaf</tissue>
    </source>
</reference>
<evidence type="ECO:0000313" key="2">
    <source>
        <dbReference type="EMBL" id="KAF2611384.1"/>
    </source>
</evidence>
<feature type="compositionally biased region" description="Basic and acidic residues" evidence="1">
    <location>
        <begin position="156"/>
        <end position="170"/>
    </location>
</feature>
<feature type="region of interest" description="Disordered" evidence="1">
    <location>
        <begin position="84"/>
        <end position="138"/>
    </location>
</feature>
<accession>A0A8S9LUH1</accession>